<feature type="transmembrane region" description="Helical" evidence="1">
    <location>
        <begin position="21"/>
        <end position="42"/>
    </location>
</feature>
<feature type="transmembrane region" description="Helical" evidence="1">
    <location>
        <begin position="62"/>
        <end position="81"/>
    </location>
</feature>
<evidence type="ECO:0000256" key="1">
    <source>
        <dbReference type="SAM" id="Phobius"/>
    </source>
</evidence>
<reference evidence="3" key="1">
    <citation type="submission" date="2016-10" db="EMBL/GenBank/DDBJ databases">
        <authorList>
            <person name="Varghese N."/>
            <person name="Submissions S."/>
        </authorList>
    </citation>
    <scope>NUCLEOTIDE SEQUENCE [LARGE SCALE GENOMIC DNA]</scope>
    <source>
        <strain evidence="3">DSM 26348</strain>
    </source>
</reference>
<keyword evidence="1" id="KW-0812">Transmembrane</keyword>
<keyword evidence="1" id="KW-1133">Transmembrane helix</keyword>
<dbReference type="OrthoDB" id="6105601at2"/>
<dbReference type="AlphaFoldDB" id="A0A1I3CC92"/>
<accession>A0A1I3CC92</accession>
<dbReference type="STRING" id="1576369.SAMN05421753_102220"/>
<name>A0A1I3CC92_9PLAN</name>
<gene>
    <name evidence="2" type="ORF">SAMN05421753_102220</name>
</gene>
<sequence length="167" mass="18187">MHLKFPILAHGRQIPLSRRSCLRLGLGAALGTLSAGCGTLMYPERRGQKGRRLDWKVVLLDGIGLIFFFVPGVVAFAVDFINGTIYLPEEPPCEPPCAPTPAGVSLKPIKIPRDSLHPAGIEKAIAAHTGKSISLRDGDYVACELESIDEFWQKKESMEGHSLNRAV</sequence>
<dbReference type="EMBL" id="FOQD01000002">
    <property type="protein sequence ID" value="SFH72152.1"/>
    <property type="molecule type" value="Genomic_DNA"/>
</dbReference>
<proteinExistence type="predicted"/>
<keyword evidence="1" id="KW-0472">Membrane</keyword>
<keyword evidence="3" id="KW-1185">Reference proteome</keyword>
<dbReference type="RefSeq" id="WP_092047911.1">
    <property type="nucleotide sequence ID" value="NZ_FOQD01000002.1"/>
</dbReference>
<organism evidence="2 3">
    <name type="scientific">Planctomicrobium piriforme</name>
    <dbReference type="NCBI Taxonomy" id="1576369"/>
    <lineage>
        <taxon>Bacteria</taxon>
        <taxon>Pseudomonadati</taxon>
        <taxon>Planctomycetota</taxon>
        <taxon>Planctomycetia</taxon>
        <taxon>Planctomycetales</taxon>
        <taxon>Planctomycetaceae</taxon>
        <taxon>Planctomicrobium</taxon>
    </lineage>
</organism>
<evidence type="ECO:0000313" key="3">
    <source>
        <dbReference type="Proteomes" id="UP000199518"/>
    </source>
</evidence>
<dbReference type="Proteomes" id="UP000199518">
    <property type="component" value="Unassembled WGS sequence"/>
</dbReference>
<evidence type="ECO:0000313" key="2">
    <source>
        <dbReference type="EMBL" id="SFH72152.1"/>
    </source>
</evidence>
<protein>
    <submittedName>
        <fullName evidence="2">Uncharacterized protein</fullName>
    </submittedName>
</protein>